<evidence type="ECO:0000256" key="1">
    <source>
        <dbReference type="SAM" id="MobiDB-lite"/>
    </source>
</evidence>
<feature type="compositionally biased region" description="Basic and acidic residues" evidence="1">
    <location>
        <begin position="126"/>
        <end position="135"/>
    </location>
</feature>
<evidence type="ECO:0000313" key="3">
    <source>
        <dbReference type="Proteomes" id="UP001458880"/>
    </source>
</evidence>
<dbReference type="EMBL" id="JASPKY010000156">
    <property type="protein sequence ID" value="KAK9729886.1"/>
    <property type="molecule type" value="Genomic_DNA"/>
</dbReference>
<evidence type="ECO:0000313" key="2">
    <source>
        <dbReference type="EMBL" id="KAK9729886.1"/>
    </source>
</evidence>
<name>A0AAW1L8B2_POPJA</name>
<keyword evidence="3" id="KW-1185">Reference proteome</keyword>
<organism evidence="2 3">
    <name type="scientific">Popillia japonica</name>
    <name type="common">Japanese beetle</name>
    <dbReference type="NCBI Taxonomy" id="7064"/>
    <lineage>
        <taxon>Eukaryota</taxon>
        <taxon>Metazoa</taxon>
        <taxon>Ecdysozoa</taxon>
        <taxon>Arthropoda</taxon>
        <taxon>Hexapoda</taxon>
        <taxon>Insecta</taxon>
        <taxon>Pterygota</taxon>
        <taxon>Neoptera</taxon>
        <taxon>Endopterygota</taxon>
        <taxon>Coleoptera</taxon>
        <taxon>Polyphaga</taxon>
        <taxon>Scarabaeiformia</taxon>
        <taxon>Scarabaeidae</taxon>
        <taxon>Rutelinae</taxon>
        <taxon>Popillia</taxon>
    </lineage>
</organism>
<feature type="region of interest" description="Disordered" evidence="1">
    <location>
        <begin position="84"/>
        <end position="150"/>
    </location>
</feature>
<feature type="region of interest" description="Disordered" evidence="1">
    <location>
        <begin position="1"/>
        <end position="22"/>
    </location>
</feature>
<dbReference type="Proteomes" id="UP001458880">
    <property type="component" value="Unassembled WGS sequence"/>
</dbReference>
<feature type="compositionally biased region" description="Basic and acidic residues" evidence="1">
    <location>
        <begin position="209"/>
        <end position="223"/>
    </location>
</feature>
<dbReference type="AlphaFoldDB" id="A0AAW1L8B2"/>
<sequence>MNKNVRSADPGMKKMSNRTSTGLHSSYMQRFLNTAAHKNLETALQQKLNFAFNRQRPLTPASKKELEIDYFDDDGHSPRYICAKERSTEKKSKKKSPESSPILTTKNKIKDGTYPLPKPPTKQAHSHKDSAKLIRDVTQTPNTGSKVKEPVVEVSKKPKVKGLNTLLHREPIVEMPMVNVTVKKAKEPVTVINKEKIKEVANKITAKKETLAKGDKKVSDTQRKGTGKSSGVKSRKVQ</sequence>
<comment type="caution">
    <text evidence="2">The sequence shown here is derived from an EMBL/GenBank/DDBJ whole genome shotgun (WGS) entry which is preliminary data.</text>
</comment>
<protein>
    <submittedName>
        <fullName evidence="2">Uncharacterized protein</fullName>
    </submittedName>
</protein>
<proteinExistence type="predicted"/>
<accession>A0AAW1L8B2</accession>
<gene>
    <name evidence="2" type="ORF">QE152_g15677</name>
</gene>
<reference evidence="2 3" key="1">
    <citation type="journal article" date="2024" name="BMC Genomics">
        <title>De novo assembly and annotation of Popillia japonica's genome with initial clues to its potential as an invasive pest.</title>
        <authorList>
            <person name="Cucini C."/>
            <person name="Boschi S."/>
            <person name="Funari R."/>
            <person name="Cardaioli E."/>
            <person name="Iannotti N."/>
            <person name="Marturano G."/>
            <person name="Paoli F."/>
            <person name="Bruttini M."/>
            <person name="Carapelli A."/>
            <person name="Frati F."/>
            <person name="Nardi F."/>
        </authorList>
    </citation>
    <scope>NUCLEOTIDE SEQUENCE [LARGE SCALE GENOMIC DNA]</scope>
    <source>
        <strain evidence="2">DMR45628</strain>
    </source>
</reference>
<feature type="region of interest" description="Disordered" evidence="1">
    <location>
        <begin position="209"/>
        <end position="238"/>
    </location>
</feature>